<gene>
    <name evidence="6" type="primary">YJL083W</name>
    <name evidence="6" type="ORF">SKUD_176802</name>
</gene>
<reference evidence="6 7" key="1">
    <citation type="journal article" date="2003" name="Science">
        <title>Finding functional features in Saccharomyces genomes by phylogenetic footprinting.</title>
        <authorList>
            <person name="Cliften P.F."/>
            <person name="Sudarsanam P."/>
            <person name="Desikan A."/>
            <person name="Fulton L."/>
            <person name="Fulton B."/>
            <person name="Majors J."/>
            <person name="Waterston R."/>
            <person name="Cohen B.A."/>
            <person name="Johnston M."/>
        </authorList>
    </citation>
    <scope>NUCLEOTIDE SEQUENCE [LARGE SCALE GENOMIC DNA]</scope>
    <source>
        <strain evidence="7">ATCC MYA-4449 / AS 2.2408 / CBS 8840 / NBRC 1802 / NCYC 2889</strain>
    </source>
</reference>
<dbReference type="Gene3D" id="1.10.238.10">
    <property type="entry name" value="EF-hand"/>
    <property type="match status" value="1"/>
</dbReference>
<dbReference type="STRING" id="226230.J5RST9"/>
<proteinExistence type="inferred from homology"/>
<dbReference type="Pfam" id="PF12763">
    <property type="entry name" value="EH"/>
    <property type="match status" value="1"/>
</dbReference>
<accession>J5RST9</accession>
<evidence type="ECO:0000256" key="4">
    <source>
        <dbReference type="SAM" id="MobiDB-lite"/>
    </source>
</evidence>
<feature type="compositionally biased region" description="Low complexity" evidence="4">
    <location>
        <begin position="205"/>
        <end position="226"/>
    </location>
</feature>
<dbReference type="EMBL" id="AACI03001358">
    <property type="protein sequence ID" value="EJT42631.1"/>
    <property type="molecule type" value="Genomic_DNA"/>
</dbReference>
<protein>
    <submittedName>
        <fullName evidence="6">TAX4-like protein</fullName>
    </submittedName>
</protein>
<name>J5RST9_SACK1</name>
<reference evidence="7" key="2">
    <citation type="journal article" date="2011" name="G3 (Bethesda)">
        <title>The awesome power of yeast evolutionary genetics: New genome sequences and strain resources for the Saccharomyces sensu stricto genus.</title>
        <authorList>
            <person name="Scannell D.R."/>
            <person name="Zill O.A."/>
            <person name="Rokas A."/>
            <person name="Payen C."/>
            <person name="Dunham M.J."/>
            <person name="Eisen M.B."/>
            <person name="Rine J."/>
            <person name="Johnston M."/>
            <person name="Hittinger C.T."/>
        </authorList>
    </citation>
    <scope>GENOME REANNOTATION</scope>
    <source>
        <strain evidence="7">ATCC MYA-4449 / AS 2.2408 / CBS 8840 / NBRC 1802 / NCYC 2889</strain>
    </source>
</reference>
<keyword evidence="7" id="KW-1185">Reference proteome</keyword>
<dbReference type="HOGENOM" id="CLU_452143_0_0_1"/>
<feature type="compositionally biased region" description="Low complexity" evidence="4">
    <location>
        <begin position="245"/>
        <end position="256"/>
    </location>
</feature>
<dbReference type="InterPro" id="IPR011992">
    <property type="entry name" value="EF-hand-dom_pair"/>
</dbReference>
<dbReference type="AlphaFoldDB" id="J5RST9"/>
<feature type="region of interest" description="Disordered" evidence="4">
    <location>
        <begin position="1"/>
        <end position="33"/>
    </location>
</feature>
<evidence type="ECO:0000256" key="3">
    <source>
        <dbReference type="ARBA" id="ARBA00063275"/>
    </source>
</evidence>
<evidence type="ECO:0000313" key="6">
    <source>
        <dbReference type="EMBL" id="EJT42631.1"/>
    </source>
</evidence>
<comment type="similarity">
    <text evidence="2">Belongs to the IRS4 family.</text>
</comment>
<feature type="domain" description="EH" evidence="5">
    <location>
        <begin position="495"/>
        <end position="589"/>
    </location>
</feature>
<keyword evidence="1" id="KW-0443">Lipid metabolism</keyword>
<comment type="caution">
    <text evidence="6">The sequence shown here is derived from an EMBL/GenBank/DDBJ whole genome shotgun (WGS) entry which is preliminary data.</text>
</comment>
<feature type="region of interest" description="Disordered" evidence="4">
    <location>
        <begin position="184"/>
        <end position="256"/>
    </location>
</feature>
<dbReference type="Proteomes" id="UP000002753">
    <property type="component" value="Unassembled WGS sequence"/>
</dbReference>
<dbReference type="GO" id="GO:0006629">
    <property type="term" value="P:lipid metabolic process"/>
    <property type="evidence" value="ECO:0007669"/>
    <property type="project" value="UniProtKB-KW"/>
</dbReference>
<feature type="region of interest" description="Disordered" evidence="4">
    <location>
        <begin position="63"/>
        <end position="82"/>
    </location>
</feature>
<dbReference type="SUPFAM" id="SSF47473">
    <property type="entry name" value="EF-hand"/>
    <property type="match status" value="1"/>
</dbReference>
<evidence type="ECO:0000313" key="7">
    <source>
        <dbReference type="Proteomes" id="UP000002753"/>
    </source>
</evidence>
<sequence length="636" mass="72221">MHDQSTVLHEKRRRHSSEDDTVKSVHMLFPKKKNPANHAVVELPKEALRDSLAAAQVTFKRYAHPNSGGGERPSQLKVASTPGAKTEIAAPRMRRPETRSVYHQYSKETLSSHPESVSVPTTPVGVNHYDMKDRASNSPSSLAAAETAVYLARSNSSGTRPSPISSRDPVMDVETKSLRAPSALKNELRLSKTRIPPPLYDGTARSRSISPQISYSTSLSSSYSLSSDEEDTSYRERSTDEAFPSEPSISSYSLSSKVSNKPLHVEASQHQQEPEYSAMNKLSGGNMIYKGTLPDLIPRNQRKASKLNFKRKILRSPDANEYNNDHPQENLSHIYSNQKQNGGAIINTQQNVKLKTTMRGGKYAITENDETFPYDKKSLSSDSDTDEDSNAVEVKDKKKKSRRSKIKRGLRTTAAVVGSSTSVLPFPHHNHHHHHQLHNSNSHHIHANHYTTPRKFNEDKPWKSHRDLGFITEQERKRYESMWVSNRYSYLRLLPWWPTLTNEDDEPNLKPLTLPQDGLMLNLVVKGIWYRSNLPTDLLVQIYNMVDTRKDGTLDRKSFIVGMWLVDQCLYGRKLTNELDQRVWNSVDNYVLGTINVKPTSAERYPNADNVLEKPSKLSVRQELKNIKRDLRNVRI</sequence>
<dbReference type="CDD" id="cd00052">
    <property type="entry name" value="EH"/>
    <property type="match status" value="1"/>
</dbReference>
<evidence type="ECO:0000256" key="2">
    <source>
        <dbReference type="ARBA" id="ARBA00061579"/>
    </source>
</evidence>
<feature type="region of interest" description="Disordered" evidence="4">
    <location>
        <begin position="373"/>
        <end position="412"/>
    </location>
</feature>
<dbReference type="GO" id="GO:0031505">
    <property type="term" value="P:fungal-type cell wall organization"/>
    <property type="evidence" value="ECO:0007669"/>
    <property type="project" value="UniProtKB-ARBA"/>
</dbReference>
<feature type="compositionally biased region" description="Basic residues" evidence="4">
    <location>
        <begin position="397"/>
        <end position="410"/>
    </location>
</feature>
<evidence type="ECO:0000256" key="1">
    <source>
        <dbReference type="ARBA" id="ARBA00023098"/>
    </source>
</evidence>
<dbReference type="InterPro" id="IPR000261">
    <property type="entry name" value="EH_dom"/>
</dbReference>
<dbReference type="FunFam" id="1.10.238.10:FF:000326">
    <property type="entry name" value="IRS4p EH domain-containing protein"/>
    <property type="match status" value="1"/>
</dbReference>
<evidence type="ECO:0000259" key="5">
    <source>
        <dbReference type="SMART" id="SM00027"/>
    </source>
</evidence>
<comment type="subunit">
    <text evidence="3">Interacts with INP51.</text>
</comment>
<dbReference type="GO" id="GO:0000407">
    <property type="term" value="C:phagophore assembly site"/>
    <property type="evidence" value="ECO:0007669"/>
    <property type="project" value="UniProtKB-ARBA"/>
</dbReference>
<organism evidence="6 7">
    <name type="scientific">Saccharomyces kudriavzevii (strain ATCC MYA-4449 / AS 2.2408 / CBS 8840 / NBRC 1802 / NCYC 2889)</name>
    <name type="common">Yeast</name>
    <dbReference type="NCBI Taxonomy" id="226230"/>
    <lineage>
        <taxon>Eukaryota</taxon>
        <taxon>Fungi</taxon>
        <taxon>Dikarya</taxon>
        <taxon>Ascomycota</taxon>
        <taxon>Saccharomycotina</taxon>
        <taxon>Saccharomycetes</taxon>
        <taxon>Saccharomycetales</taxon>
        <taxon>Saccharomycetaceae</taxon>
        <taxon>Saccharomyces</taxon>
    </lineage>
</organism>
<dbReference type="SMART" id="SM00027">
    <property type="entry name" value="EH"/>
    <property type="match status" value="1"/>
</dbReference>